<gene>
    <name evidence="1" type="ORF">RR45_GL000971</name>
    <name evidence="2" type="ORF">SAMN02746068_01936</name>
</gene>
<reference evidence="1 4" key="1">
    <citation type="submission" date="2014-12" db="EMBL/GenBank/DDBJ databases">
        <title>Draft genome sequences of 10 type strains of Lactococcus.</title>
        <authorList>
            <person name="Sun Z."/>
            <person name="Zhong Z."/>
            <person name="Liu W."/>
            <person name="Zhang W."/>
            <person name="Zhang H."/>
        </authorList>
    </citation>
    <scope>NUCLEOTIDE SEQUENCE [LARGE SCALE GENOMIC DNA]</scope>
    <source>
        <strain evidence="1 4">DSM 22330</strain>
    </source>
</reference>
<keyword evidence="4" id="KW-1185">Reference proteome</keyword>
<evidence type="ECO:0000313" key="4">
    <source>
        <dbReference type="Proteomes" id="UP000218979"/>
    </source>
</evidence>
<evidence type="ECO:0000313" key="3">
    <source>
        <dbReference type="Proteomes" id="UP000185655"/>
    </source>
</evidence>
<evidence type="ECO:0000313" key="1">
    <source>
        <dbReference type="EMBL" id="PCS01898.1"/>
    </source>
</evidence>
<reference evidence="2 3" key="2">
    <citation type="submission" date="2016-11" db="EMBL/GenBank/DDBJ databases">
        <authorList>
            <person name="Jaros S."/>
            <person name="Januszkiewicz K."/>
            <person name="Wedrychowicz H."/>
        </authorList>
    </citation>
    <scope>NUCLEOTIDE SEQUENCE [LARGE SCALE GENOMIC DNA]</scope>
    <source>
        <strain evidence="2 3">DSM 22330</strain>
    </source>
</reference>
<dbReference type="EMBL" id="JXJT01000020">
    <property type="protein sequence ID" value="PCS01898.1"/>
    <property type="molecule type" value="Genomic_DNA"/>
</dbReference>
<evidence type="ECO:0008006" key="5">
    <source>
        <dbReference type="Google" id="ProtNLM"/>
    </source>
</evidence>
<protein>
    <recommendedName>
        <fullName evidence="5">Antirestriction protein ArdA</fullName>
    </recommendedName>
</protein>
<dbReference type="EMBL" id="FPKS01000015">
    <property type="protein sequence ID" value="SFZ76362.1"/>
    <property type="molecule type" value="Genomic_DNA"/>
</dbReference>
<dbReference type="Proteomes" id="UP000185655">
    <property type="component" value="Unassembled WGS sequence"/>
</dbReference>
<name>A0A1K2HJB4_9LACT</name>
<dbReference type="Proteomes" id="UP000218979">
    <property type="component" value="Unassembled WGS sequence"/>
</dbReference>
<proteinExistence type="predicted"/>
<dbReference type="OrthoDB" id="2243134at2"/>
<dbReference type="AlphaFoldDB" id="A0A1K2HJB4"/>
<dbReference type="STRING" id="1122154.SAMN02746068_01936"/>
<sequence>MQINVYEMIEDDKFFIGSYPDNFSKGRWFTVEELIYSSYEKIEDEYLDKYNPNGQPELDLGVFDIENVSGLWSGEYDVSSLIDKLREIESTGYYEIDLEIYEFTEEFFEETGMSIYDVARAVYFGNIKGWNDDYIGFNGYGNFETYSETDYQSQIDMYVKDLGLF</sequence>
<dbReference type="RefSeq" id="WP_031367048.1">
    <property type="nucleotide sequence ID" value="NZ_FPKS01000015.1"/>
</dbReference>
<organism evidence="2 3">
    <name type="scientific">Pseudolactococcus chungangensis CAU 28 = DSM 22330</name>
    <dbReference type="NCBI Taxonomy" id="1122154"/>
    <lineage>
        <taxon>Bacteria</taxon>
        <taxon>Bacillati</taxon>
        <taxon>Bacillota</taxon>
        <taxon>Bacilli</taxon>
        <taxon>Lactobacillales</taxon>
        <taxon>Streptococcaceae</taxon>
        <taxon>Pseudolactococcus</taxon>
    </lineage>
</organism>
<accession>A0A1K2HJB4</accession>
<evidence type="ECO:0000313" key="2">
    <source>
        <dbReference type="EMBL" id="SFZ76362.1"/>
    </source>
</evidence>